<feature type="transmembrane region" description="Helical" evidence="5">
    <location>
        <begin position="103"/>
        <end position="126"/>
    </location>
</feature>
<feature type="transmembrane region" description="Helical" evidence="5">
    <location>
        <begin position="358"/>
        <end position="391"/>
    </location>
</feature>
<feature type="transmembrane region" description="Helical" evidence="5">
    <location>
        <begin position="167"/>
        <end position="194"/>
    </location>
</feature>
<feature type="transmembrane region" description="Helical" evidence="5">
    <location>
        <begin position="46"/>
        <end position="64"/>
    </location>
</feature>
<dbReference type="InterPro" id="IPR036259">
    <property type="entry name" value="MFS_trans_sf"/>
</dbReference>
<dbReference type="PRINTS" id="PR01035">
    <property type="entry name" value="TCRTETA"/>
</dbReference>
<feature type="transmembrane region" description="Helical" evidence="5">
    <location>
        <begin position="12"/>
        <end position="34"/>
    </location>
</feature>
<feature type="transmembrane region" description="Helical" evidence="5">
    <location>
        <begin position="76"/>
        <end position="97"/>
    </location>
</feature>
<proteinExistence type="predicted"/>
<feature type="transmembrane region" description="Helical" evidence="5">
    <location>
        <begin position="223"/>
        <end position="242"/>
    </location>
</feature>
<dbReference type="GO" id="GO:0022857">
    <property type="term" value="F:transmembrane transporter activity"/>
    <property type="evidence" value="ECO:0007669"/>
    <property type="project" value="InterPro"/>
</dbReference>
<evidence type="ECO:0000259" key="6">
    <source>
        <dbReference type="PROSITE" id="PS50850"/>
    </source>
</evidence>
<keyword evidence="2 5" id="KW-0812">Transmembrane</keyword>
<comment type="subcellular location">
    <subcellularLocation>
        <location evidence="1">Cell membrane</location>
        <topology evidence="1">Multi-pass membrane protein</topology>
    </subcellularLocation>
</comment>
<reference evidence="7 8" key="1">
    <citation type="submission" date="2020-07" db="EMBL/GenBank/DDBJ databases">
        <title>Sequencing the genomes of 1000 actinobacteria strains.</title>
        <authorList>
            <person name="Klenk H.-P."/>
        </authorList>
    </citation>
    <scope>NUCLEOTIDE SEQUENCE [LARGE SCALE GENOMIC DNA]</scope>
    <source>
        <strain evidence="7 8">DSM 44442</strain>
    </source>
</reference>
<dbReference type="InterPro" id="IPR020846">
    <property type="entry name" value="MFS_dom"/>
</dbReference>
<dbReference type="InterPro" id="IPR011701">
    <property type="entry name" value="MFS"/>
</dbReference>
<dbReference type="Pfam" id="PF07690">
    <property type="entry name" value="MFS_1"/>
    <property type="match status" value="1"/>
</dbReference>
<evidence type="ECO:0000256" key="4">
    <source>
        <dbReference type="ARBA" id="ARBA00023136"/>
    </source>
</evidence>
<accession>A0A7Z0J848</accession>
<feature type="transmembrane region" description="Helical" evidence="5">
    <location>
        <begin position="138"/>
        <end position="161"/>
    </location>
</feature>
<dbReference type="GO" id="GO:0005886">
    <property type="term" value="C:plasma membrane"/>
    <property type="evidence" value="ECO:0007669"/>
    <property type="project" value="UniProtKB-SubCell"/>
</dbReference>
<dbReference type="PANTHER" id="PTHR23526">
    <property type="entry name" value="INTEGRAL MEMBRANE TRANSPORT PROTEIN-RELATED"/>
    <property type="match status" value="1"/>
</dbReference>
<feature type="domain" description="Major facilitator superfamily (MFS) profile" evidence="6">
    <location>
        <begin position="1"/>
        <end position="392"/>
    </location>
</feature>
<dbReference type="SUPFAM" id="SSF103473">
    <property type="entry name" value="MFS general substrate transporter"/>
    <property type="match status" value="1"/>
</dbReference>
<evidence type="ECO:0000256" key="1">
    <source>
        <dbReference type="ARBA" id="ARBA00004651"/>
    </source>
</evidence>
<name>A0A7Z0J848_9ACTN</name>
<dbReference type="RefSeq" id="WP_179820647.1">
    <property type="nucleotide sequence ID" value="NZ_JACCFS010000001.1"/>
</dbReference>
<comment type="caution">
    <text evidence="7">The sequence shown here is derived from an EMBL/GenBank/DDBJ whole genome shotgun (WGS) entry which is preliminary data.</text>
</comment>
<keyword evidence="4 5" id="KW-0472">Membrane</keyword>
<dbReference type="Proteomes" id="UP000572051">
    <property type="component" value="Unassembled WGS sequence"/>
</dbReference>
<dbReference type="EMBL" id="JACCFS010000001">
    <property type="protein sequence ID" value="NYJ32718.1"/>
    <property type="molecule type" value="Genomic_DNA"/>
</dbReference>
<evidence type="ECO:0000313" key="7">
    <source>
        <dbReference type="EMBL" id="NYJ32718.1"/>
    </source>
</evidence>
<evidence type="ECO:0000256" key="3">
    <source>
        <dbReference type="ARBA" id="ARBA00022989"/>
    </source>
</evidence>
<dbReference type="InterPro" id="IPR052528">
    <property type="entry name" value="Sugar_transport-like"/>
</dbReference>
<dbReference type="PROSITE" id="PS50850">
    <property type="entry name" value="MFS"/>
    <property type="match status" value="1"/>
</dbReference>
<dbReference type="InterPro" id="IPR001958">
    <property type="entry name" value="Tet-R_TetA/multi-R_MdtG-like"/>
</dbReference>
<dbReference type="AlphaFoldDB" id="A0A7Z0J848"/>
<dbReference type="PANTHER" id="PTHR23526:SF4">
    <property type="entry name" value="INTEGRAL MEMBRANE TRANSPORT PROTEIN"/>
    <property type="match status" value="1"/>
</dbReference>
<protein>
    <submittedName>
        <fullName evidence="7">MFS family permease</fullName>
    </submittedName>
</protein>
<evidence type="ECO:0000313" key="8">
    <source>
        <dbReference type="Proteomes" id="UP000572051"/>
    </source>
</evidence>
<keyword evidence="8" id="KW-1185">Reference proteome</keyword>
<gene>
    <name evidence="7" type="ORF">HNR10_000599</name>
</gene>
<keyword evidence="3 5" id="KW-1133">Transmembrane helix</keyword>
<evidence type="ECO:0000256" key="2">
    <source>
        <dbReference type="ARBA" id="ARBA00022692"/>
    </source>
</evidence>
<dbReference type="Gene3D" id="1.20.1250.20">
    <property type="entry name" value="MFS general substrate transporter like domains"/>
    <property type="match status" value="1"/>
</dbReference>
<sequence>MTGTGAGTAGRWLWPLLASVVFTHTALNIARPLISYRTIALGGDAVAVGLITAAYALLPLLIAVSVGRSTDRSRRIAWIVGVGGAILAVGCVALAATTGLVSLAVASTVVGVGHLLCMVAGQGLIARFSPAEHLDRDFGWFTAAASLGQLAGPLISGALLADSSGPALLTATSTALGVAGVTAVLGAASVIPLLRLRLAAHSAKGTTPVVPAREILTRRRMPSALLTSLALLTAVDILTAYLPLIAESRDISPMLVGVLLSLRAGSSLLSRLCLPWLLTRWSRKALIMASTGVAGLSLALVALPGGGPVTLGAVLVVGGFLLGLGQPLTMAEVATLAPQGARGAALALRIWGNRLGQVAVPAAAAGVAGAVGAPGALLFSAVVLFAAAAAAR</sequence>
<feature type="transmembrane region" description="Helical" evidence="5">
    <location>
        <begin position="254"/>
        <end position="274"/>
    </location>
</feature>
<evidence type="ECO:0000256" key="5">
    <source>
        <dbReference type="SAM" id="Phobius"/>
    </source>
</evidence>
<organism evidence="7 8">
    <name type="scientific">Nocardiopsis aegyptia</name>
    <dbReference type="NCBI Taxonomy" id="220378"/>
    <lineage>
        <taxon>Bacteria</taxon>
        <taxon>Bacillati</taxon>
        <taxon>Actinomycetota</taxon>
        <taxon>Actinomycetes</taxon>
        <taxon>Streptosporangiales</taxon>
        <taxon>Nocardiopsidaceae</taxon>
        <taxon>Nocardiopsis</taxon>
    </lineage>
</organism>